<dbReference type="GO" id="GO:0000398">
    <property type="term" value="P:mRNA splicing, via spliceosome"/>
    <property type="evidence" value="ECO:0007669"/>
    <property type="project" value="TreeGrafter"/>
</dbReference>
<dbReference type="SUPFAM" id="SSF48371">
    <property type="entry name" value="ARM repeat"/>
    <property type="match status" value="1"/>
</dbReference>
<evidence type="ECO:0000313" key="2">
    <source>
        <dbReference type="Proteomes" id="UP000826195"/>
    </source>
</evidence>
<organism evidence="1 2">
    <name type="scientific">Cotesia glomerata</name>
    <name type="common">Lepidopteran parasitic wasp</name>
    <name type="synonym">Apanteles glomeratus</name>
    <dbReference type="NCBI Taxonomy" id="32391"/>
    <lineage>
        <taxon>Eukaryota</taxon>
        <taxon>Metazoa</taxon>
        <taxon>Ecdysozoa</taxon>
        <taxon>Arthropoda</taxon>
        <taxon>Hexapoda</taxon>
        <taxon>Insecta</taxon>
        <taxon>Pterygota</taxon>
        <taxon>Neoptera</taxon>
        <taxon>Endopterygota</taxon>
        <taxon>Hymenoptera</taxon>
        <taxon>Apocrita</taxon>
        <taxon>Ichneumonoidea</taxon>
        <taxon>Braconidae</taxon>
        <taxon>Microgastrinae</taxon>
        <taxon>Cotesia</taxon>
    </lineage>
</organism>
<dbReference type="Gene3D" id="1.25.40.180">
    <property type="match status" value="1"/>
</dbReference>
<sequence>MEHVSVLNEEYQRNAWDEMKNTINNKISEISLDNIQHVAKKLFLTNIYRGRGVLIKTVIEAQENCVQSTPVYATLFASVNMVFPIIGDLLLRRLIRRYQQGQQKNSLELKSPPAIFISFLLHQHVADECLVRQILIDLLTNPTNGSIQLAVSILLICSTKLDTKHREILLAILLEYRMSHQFDKQTNCMVDGFLATRDIYNQVGSKKVDEIGKKFQVIHAFELFHHLDPENYLDEFVYDSNYKVTENHYSERIKIIFDRKIYIIAIDTFIGVQYEETCSPTQTIRIPIVRKIIYAAMK</sequence>
<accession>A0AAV7HV95</accession>
<gene>
    <name evidence="1" type="ORF">KQX54_006590</name>
</gene>
<keyword evidence="2" id="KW-1185">Reference proteome</keyword>
<dbReference type="AlphaFoldDB" id="A0AAV7HV95"/>
<evidence type="ECO:0000313" key="1">
    <source>
        <dbReference type="EMBL" id="KAH0549154.1"/>
    </source>
</evidence>
<proteinExistence type="predicted"/>
<dbReference type="InterPro" id="IPR050781">
    <property type="entry name" value="CWC22_splicing_factor"/>
</dbReference>
<dbReference type="GO" id="GO:0071013">
    <property type="term" value="C:catalytic step 2 spliceosome"/>
    <property type="evidence" value="ECO:0007669"/>
    <property type="project" value="TreeGrafter"/>
</dbReference>
<reference evidence="1 2" key="1">
    <citation type="journal article" date="2021" name="J. Hered.">
        <title>A chromosome-level genome assembly of the parasitoid wasp, Cotesia glomerata (Hymenoptera: Braconidae).</title>
        <authorList>
            <person name="Pinto B.J."/>
            <person name="Weis J.J."/>
            <person name="Gamble T."/>
            <person name="Ode P.J."/>
            <person name="Paul R."/>
            <person name="Zaspel J.M."/>
        </authorList>
    </citation>
    <scope>NUCLEOTIDE SEQUENCE [LARGE SCALE GENOMIC DNA]</scope>
    <source>
        <strain evidence="1">CgM1</strain>
    </source>
</reference>
<dbReference type="GO" id="GO:0003723">
    <property type="term" value="F:RNA binding"/>
    <property type="evidence" value="ECO:0007669"/>
    <property type="project" value="TreeGrafter"/>
</dbReference>
<dbReference type="PANTHER" id="PTHR18034:SF3">
    <property type="entry name" value="PRE-MRNA-SPLICING FACTOR CWC22 HOMOLOG"/>
    <property type="match status" value="1"/>
</dbReference>
<comment type="caution">
    <text evidence="1">The sequence shown here is derived from an EMBL/GenBank/DDBJ whole genome shotgun (WGS) entry which is preliminary data.</text>
</comment>
<dbReference type="EMBL" id="JAHXZJ010001864">
    <property type="protein sequence ID" value="KAH0549154.1"/>
    <property type="molecule type" value="Genomic_DNA"/>
</dbReference>
<dbReference type="PANTHER" id="PTHR18034">
    <property type="entry name" value="CELL CYCLE CONTROL PROTEIN CWF22-RELATED"/>
    <property type="match status" value="1"/>
</dbReference>
<name>A0AAV7HV95_COTGL</name>
<protein>
    <submittedName>
        <fullName evidence="1">Uncharacterized protein</fullName>
    </submittedName>
</protein>
<dbReference type="Proteomes" id="UP000826195">
    <property type="component" value="Unassembled WGS sequence"/>
</dbReference>
<dbReference type="InterPro" id="IPR016024">
    <property type="entry name" value="ARM-type_fold"/>
</dbReference>